<dbReference type="FunFam" id="1.10.8.60:FF:000001">
    <property type="entry name" value="ATP-dependent zinc metalloprotease FtsH"/>
    <property type="match status" value="1"/>
</dbReference>
<keyword evidence="9 15" id="KW-0862">Zinc</keyword>
<dbReference type="AlphaFoldDB" id="A0A538T514"/>
<evidence type="ECO:0000256" key="9">
    <source>
        <dbReference type="ARBA" id="ARBA00022833"/>
    </source>
</evidence>
<feature type="domain" description="AAA+ ATPase" evidence="18">
    <location>
        <begin position="225"/>
        <end position="364"/>
    </location>
</feature>
<evidence type="ECO:0000256" key="3">
    <source>
        <dbReference type="ARBA" id="ARBA00022475"/>
    </source>
</evidence>
<evidence type="ECO:0000256" key="1">
    <source>
        <dbReference type="ARBA" id="ARBA00004370"/>
    </source>
</evidence>
<dbReference type="Gene3D" id="3.30.720.210">
    <property type="match status" value="1"/>
</dbReference>
<dbReference type="GO" id="GO:0004176">
    <property type="term" value="F:ATP-dependent peptidase activity"/>
    <property type="evidence" value="ECO:0007669"/>
    <property type="project" value="InterPro"/>
</dbReference>
<sequence>MLRKSSGPPPRKARPPRLPQRKSAPFGAGRPIRTALLWLILVLGVILFVQIYGEIKAKTHEIPYSEFLSQVDTGNIKAVTIVDREVVGELKQSALTHEEGRPASYVFFKVYLPAEDKDLGRAILAKSPDTTVNSKPPGMNWWSLALSYLPFVALLVLWMFMIRQIQSGGANAMKFGKSRPKVVMENSPKVTFKDVAGADEAKQELEEIIEFLRDPKKFQRLGGRIPKGALLLGPPGTGKTLLAKAVAGEAGVPFFSLSGSDFVEMFVGVGASRVRDLFDQGKRNAPCIIFIDEIDAVGRHRGAGLGGGHDEREQTLNQLLVEMDGFESNEGVILIAATNRPDVLDPALLRPGRFDRQIVVDVPDVRGREGILRVHTRNIPVGEDVNLNTIARGTPGMVGADLANLVNEAALLAARRNHKRVSAPDFEDAKDKVMMGTERRSLVISDEEKKSTSYHEAGHALMAWLQPGSDKVHKVTIIPRGRALGLTAYLPQDERHSFSREYWLRVLTHLMGGRAAEQIVLSQLTTGASDDIRRATNIARRMVCEWGMSERLGPLTFGTKEEFVFLGREISQHRDYSEKTAIMIDEEVRSLVDGAYNHARQLLMDNLDKLHVLAMALLEREMLDGEEVEKVLRGEKLDPLPRPQRPSDGQDQSGAAQPAEERPARESHAPRIKPSESPGIA</sequence>
<dbReference type="EMBL" id="VBOR01000025">
    <property type="protein sequence ID" value="TMQ50973.1"/>
    <property type="molecule type" value="Genomic_DNA"/>
</dbReference>
<evidence type="ECO:0000313" key="21">
    <source>
        <dbReference type="Proteomes" id="UP000316292"/>
    </source>
</evidence>
<name>A0A538T514_UNCEI</name>
<dbReference type="InterPro" id="IPR037219">
    <property type="entry name" value="Peptidase_M41-like"/>
</dbReference>
<evidence type="ECO:0000256" key="10">
    <source>
        <dbReference type="ARBA" id="ARBA00022840"/>
    </source>
</evidence>
<dbReference type="GO" id="GO:0008270">
    <property type="term" value="F:zinc ion binding"/>
    <property type="evidence" value="ECO:0007669"/>
    <property type="project" value="UniProtKB-UniRule"/>
</dbReference>
<comment type="function">
    <text evidence="15">Acts as a processive, ATP-dependent zinc metallopeptidase for both cytoplasmic and membrane proteins. Plays a role in the quality control of integral membrane proteins.</text>
</comment>
<keyword evidence="7 15" id="KW-0547">Nucleotide-binding</keyword>
<evidence type="ECO:0000313" key="19">
    <source>
        <dbReference type="EMBL" id="TMQ50973.1"/>
    </source>
</evidence>
<dbReference type="InterPro" id="IPR003593">
    <property type="entry name" value="AAA+_ATPase"/>
</dbReference>
<keyword evidence="13 15" id="KW-0472">Membrane</keyword>
<evidence type="ECO:0000256" key="17">
    <source>
        <dbReference type="SAM" id="MobiDB-lite"/>
    </source>
</evidence>
<dbReference type="Gene3D" id="3.40.50.300">
    <property type="entry name" value="P-loop containing nucleotide triphosphate hydrolases"/>
    <property type="match status" value="1"/>
</dbReference>
<dbReference type="SUPFAM" id="SSF140990">
    <property type="entry name" value="FtsH protease domain-like"/>
    <property type="match status" value="1"/>
</dbReference>
<dbReference type="GO" id="GO:0005886">
    <property type="term" value="C:plasma membrane"/>
    <property type="evidence" value="ECO:0007669"/>
    <property type="project" value="UniProtKB-SubCell"/>
</dbReference>
<accession>A0A538T514</accession>
<dbReference type="InterPro" id="IPR000642">
    <property type="entry name" value="Peptidase_M41"/>
</dbReference>
<feature type="compositionally biased region" description="Basic and acidic residues" evidence="17">
    <location>
        <begin position="659"/>
        <end position="669"/>
    </location>
</feature>
<dbReference type="InterPro" id="IPR005936">
    <property type="entry name" value="FtsH"/>
</dbReference>
<dbReference type="GO" id="GO:0006508">
    <property type="term" value="P:proteolysis"/>
    <property type="evidence" value="ECO:0007669"/>
    <property type="project" value="UniProtKB-KW"/>
</dbReference>
<dbReference type="GO" id="GO:0005524">
    <property type="term" value="F:ATP binding"/>
    <property type="evidence" value="ECO:0007669"/>
    <property type="project" value="UniProtKB-UniRule"/>
</dbReference>
<evidence type="ECO:0000256" key="6">
    <source>
        <dbReference type="ARBA" id="ARBA00022723"/>
    </source>
</evidence>
<evidence type="ECO:0000256" key="12">
    <source>
        <dbReference type="ARBA" id="ARBA00023049"/>
    </source>
</evidence>
<dbReference type="HAMAP" id="MF_01458">
    <property type="entry name" value="FtsH"/>
    <property type="match status" value="1"/>
</dbReference>
<comment type="similarity">
    <text evidence="2 15">In the C-terminal section; belongs to the peptidase M41 family.</text>
</comment>
<dbReference type="Proteomes" id="UP000320913">
    <property type="component" value="Unassembled WGS sequence"/>
</dbReference>
<dbReference type="EMBL" id="VBOV01000120">
    <property type="protein sequence ID" value="TMQ58731.1"/>
    <property type="molecule type" value="Genomic_DNA"/>
</dbReference>
<dbReference type="InterPro" id="IPR027417">
    <property type="entry name" value="P-loop_NTPase"/>
</dbReference>
<dbReference type="PROSITE" id="PS00674">
    <property type="entry name" value="AAA"/>
    <property type="match status" value="1"/>
</dbReference>
<feature type="binding site" evidence="15">
    <location>
        <position position="531"/>
    </location>
    <ligand>
        <name>Zn(2+)</name>
        <dbReference type="ChEBI" id="CHEBI:29105"/>
        <note>catalytic</note>
    </ligand>
</feature>
<dbReference type="InterPro" id="IPR003959">
    <property type="entry name" value="ATPase_AAA_core"/>
</dbReference>
<dbReference type="PANTHER" id="PTHR23076">
    <property type="entry name" value="METALLOPROTEASE M41 FTSH"/>
    <property type="match status" value="1"/>
</dbReference>
<dbReference type="InterPro" id="IPR011546">
    <property type="entry name" value="Pept_M41_FtsH_extracell"/>
</dbReference>
<protein>
    <recommendedName>
        <fullName evidence="15">ATP-dependent zinc metalloprotease FtsH</fullName>
        <ecNumber evidence="15">3.4.24.-</ecNumber>
    </recommendedName>
</protein>
<feature type="transmembrane region" description="Helical" evidence="15">
    <location>
        <begin position="141"/>
        <end position="161"/>
    </location>
</feature>
<keyword evidence="5 15" id="KW-0812">Transmembrane</keyword>
<dbReference type="Pfam" id="PF01434">
    <property type="entry name" value="Peptidase_M41"/>
    <property type="match status" value="1"/>
</dbReference>
<evidence type="ECO:0000256" key="11">
    <source>
        <dbReference type="ARBA" id="ARBA00022989"/>
    </source>
</evidence>
<dbReference type="Gene3D" id="1.20.58.760">
    <property type="entry name" value="Peptidase M41"/>
    <property type="match status" value="1"/>
</dbReference>
<evidence type="ECO:0000259" key="18">
    <source>
        <dbReference type="SMART" id="SM00382"/>
    </source>
</evidence>
<feature type="region of interest" description="Disordered" evidence="17">
    <location>
        <begin position="632"/>
        <end position="681"/>
    </location>
</feature>
<keyword evidence="6 15" id="KW-0479">Metal-binding</keyword>
<dbReference type="GO" id="GO:0030163">
    <property type="term" value="P:protein catabolic process"/>
    <property type="evidence" value="ECO:0007669"/>
    <property type="project" value="UniProtKB-UniRule"/>
</dbReference>
<comment type="cofactor">
    <cofactor evidence="15">
        <name>Zn(2+)</name>
        <dbReference type="ChEBI" id="CHEBI:29105"/>
    </cofactor>
    <text evidence="15">Binds 1 zinc ion per subunit.</text>
</comment>
<dbReference type="EC" id="3.4.24.-" evidence="15"/>
<feature type="binding site" evidence="15">
    <location>
        <begin position="233"/>
        <end position="240"/>
    </location>
    <ligand>
        <name>ATP</name>
        <dbReference type="ChEBI" id="CHEBI:30616"/>
    </ligand>
</feature>
<dbReference type="PANTHER" id="PTHR23076:SF97">
    <property type="entry name" value="ATP-DEPENDENT ZINC METALLOPROTEASE YME1L1"/>
    <property type="match status" value="1"/>
</dbReference>
<dbReference type="Proteomes" id="UP000316292">
    <property type="component" value="Unassembled WGS sequence"/>
</dbReference>
<evidence type="ECO:0000256" key="14">
    <source>
        <dbReference type="ARBA" id="ARBA00061570"/>
    </source>
</evidence>
<evidence type="ECO:0000256" key="7">
    <source>
        <dbReference type="ARBA" id="ARBA00022741"/>
    </source>
</evidence>
<evidence type="ECO:0000256" key="15">
    <source>
        <dbReference type="HAMAP-Rule" id="MF_01458"/>
    </source>
</evidence>
<comment type="similarity">
    <text evidence="16">Belongs to the AAA ATPase family.</text>
</comment>
<keyword evidence="3 15" id="KW-1003">Cell membrane</keyword>
<evidence type="ECO:0000256" key="8">
    <source>
        <dbReference type="ARBA" id="ARBA00022801"/>
    </source>
</evidence>
<comment type="subcellular location">
    <subcellularLocation>
        <location evidence="15">Cell membrane</location>
        <topology evidence="15">Multi-pass membrane protein</topology>
        <orientation evidence="15">Cytoplasmic side</orientation>
    </subcellularLocation>
    <subcellularLocation>
        <location evidence="1">Membrane</location>
    </subcellularLocation>
</comment>
<keyword evidence="10 15" id="KW-0067">ATP-binding</keyword>
<dbReference type="SUPFAM" id="SSF52540">
    <property type="entry name" value="P-loop containing nucleoside triphosphate hydrolases"/>
    <property type="match status" value="1"/>
</dbReference>
<organism evidence="20 22">
    <name type="scientific">Eiseniibacteriota bacterium</name>
    <dbReference type="NCBI Taxonomy" id="2212470"/>
    <lineage>
        <taxon>Bacteria</taxon>
        <taxon>Candidatus Eiseniibacteriota</taxon>
    </lineage>
</organism>
<dbReference type="GO" id="GO:0016887">
    <property type="term" value="F:ATP hydrolysis activity"/>
    <property type="evidence" value="ECO:0007669"/>
    <property type="project" value="UniProtKB-UniRule"/>
</dbReference>
<dbReference type="FunFam" id="1.20.58.760:FF:000001">
    <property type="entry name" value="ATP-dependent zinc metalloprotease FtsH"/>
    <property type="match status" value="1"/>
</dbReference>
<keyword evidence="11 15" id="KW-1133">Transmembrane helix</keyword>
<reference evidence="21 22" key="1">
    <citation type="journal article" date="2019" name="Nat. Microbiol.">
        <title>Mediterranean grassland soil C-N compound turnover is dependent on rainfall and depth, and is mediated by genomically divergent microorganisms.</title>
        <authorList>
            <person name="Diamond S."/>
            <person name="Andeer P.F."/>
            <person name="Li Z."/>
            <person name="Crits-Christoph A."/>
            <person name="Burstein D."/>
            <person name="Anantharaman K."/>
            <person name="Lane K.R."/>
            <person name="Thomas B.C."/>
            <person name="Pan C."/>
            <person name="Northen T.R."/>
            <person name="Banfield J.F."/>
        </authorList>
    </citation>
    <scope>NUCLEOTIDE SEQUENCE [LARGE SCALE GENOMIC DNA]</scope>
    <source>
        <strain evidence="19">WS_1</strain>
        <strain evidence="20">WS_5</strain>
    </source>
</reference>
<dbReference type="Gene3D" id="1.10.8.60">
    <property type="match status" value="1"/>
</dbReference>
<evidence type="ECO:0000256" key="5">
    <source>
        <dbReference type="ARBA" id="ARBA00022692"/>
    </source>
</evidence>
<evidence type="ECO:0000256" key="4">
    <source>
        <dbReference type="ARBA" id="ARBA00022670"/>
    </source>
</evidence>
<dbReference type="SMART" id="SM00382">
    <property type="entry name" value="AAA"/>
    <property type="match status" value="1"/>
</dbReference>
<feature type="binding site" evidence="15">
    <location>
        <position position="459"/>
    </location>
    <ligand>
        <name>Zn(2+)</name>
        <dbReference type="ChEBI" id="CHEBI:29105"/>
        <note>catalytic</note>
    </ligand>
</feature>
<dbReference type="CDD" id="cd19501">
    <property type="entry name" value="RecA-like_FtsH"/>
    <property type="match status" value="1"/>
</dbReference>
<evidence type="ECO:0000313" key="22">
    <source>
        <dbReference type="Proteomes" id="UP000320913"/>
    </source>
</evidence>
<feature type="binding site" evidence="15">
    <location>
        <position position="455"/>
    </location>
    <ligand>
        <name>Zn(2+)</name>
        <dbReference type="ChEBI" id="CHEBI:29105"/>
        <note>catalytic</note>
    </ligand>
</feature>
<keyword evidence="12 15" id="KW-0482">Metalloprotease</keyword>
<evidence type="ECO:0000313" key="20">
    <source>
        <dbReference type="EMBL" id="TMQ58731.1"/>
    </source>
</evidence>
<dbReference type="Pfam" id="PF06480">
    <property type="entry name" value="FtsH_ext"/>
    <property type="match status" value="1"/>
</dbReference>
<dbReference type="GO" id="GO:0004222">
    <property type="term" value="F:metalloendopeptidase activity"/>
    <property type="evidence" value="ECO:0007669"/>
    <property type="project" value="InterPro"/>
</dbReference>
<gene>
    <name evidence="15" type="primary">ftsH</name>
    <name evidence="19" type="ORF">E6K71_01145</name>
    <name evidence="20" type="ORF">E6K75_04990</name>
</gene>
<dbReference type="NCBIfam" id="TIGR01241">
    <property type="entry name" value="FtsH_fam"/>
    <property type="match status" value="1"/>
</dbReference>
<keyword evidence="8 15" id="KW-0378">Hydrolase</keyword>
<comment type="caution">
    <text evidence="20">The sequence shown here is derived from an EMBL/GenBank/DDBJ whole genome shotgun (WGS) entry which is preliminary data.</text>
</comment>
<comment type="similarity">
    <text evidence="14 15">In the central section; belongs to the AAA ATPase family.</text>
</comment>
<dbReference type="InterPro" id="IPR041569">
    <property type="entry name" value="AAA_lid_3"/>
</dbReference>
<dbReference type="Pfam" id="PF00004">
    <property type="entry name" value="AAA"/>
    <property type="match status" value="1"/>
</dbReference>
<feature type="active site" evidence="15">
    <location>
        <position position="456"/>
    </location>
</feature>
<keyword evidence="4 15" id="KW-0645">Protease</keyword>
<proteinExistence type="inferred from homology"/>
<evidence type="ECO:0000256" key="16">
    <source>
        <dbReference type="RuleBase" id="RU003651"/>
    </source>
</evidence>
<dbReference type="FunFam" id="3.40.50.300:FF:000001">
    <property type="entry name" value="ATP-dependent zinc metalloprotease FtsH"/>
    <property type="match status" value="1"/>
</dbReference>
<dbReference type="InterPro" id="IPR003960">
    <property type="entry name" value="ATPase_AAA_CS"/>
</dbReference>
<feature type="transmembrane region" description="Helical" evidence="15">
    <location>
        <begin position="35"/>
        <end position="53"/>
    </location>
</feature>
<comment type="subunit">
    <text evidence="15">Homohexamer.</text>
</comment>
<feature type="region of interest" description="Disordered" evidence="17">
    <location>
        <begin position="1"/>
        <end position="26"/>
    </location>
</feature>
<evidence type="ECO:0000256" key="2">
    <source>
        <dbReference type="ARBA" id="ARBA00010044"/>
    </source>
</evidence>
<dbReference type="Pfam" id="PF17862">
    <property type="entry name" value="AAA_lid_3"/>
    <property type="match status" value="1"/>
</dbReference>
<evidence type="ECO:0000256" key="13">
    <source>
        <dbReference type="ARBA" id="ARBA00023136"/>
    </source>
</evidence>